<evidence type="ECO:0000313" key="2">
    <source>
        <dbReference type="Proteomes" id="UP000032068"/>
    </source>
</evidence>
<protein>
    <submittedName>
        <fullName evidence="1">Uncharacterized protein</fullName>
    </submittedName>
</protein>
<gene>
    <name evidence="1" type="ORF">RU08_24640</name>
</gene>
<organism evidence="1 2">
    <name type="scientific">Pseudomonas fulva</name>
    <dbReference type="NCBI Taxonomy" id="47880"/>
    <lineage>
        <taxon>Bacteria</taxon>
        <taxon>Pseudomonadati</taxon>
        <taxon>Pseudomonadota</taxon>
        <taxon>Gammaproteobacteria</taxon>
        <taxon>Pseudomonadales</taxon>
        <taxon>Pseudomonadaceae</taxon>
        <taxon>Pseudomonas</taxon>
    </lineage>
</organism>
<comment type="caution">
    <text evidence="1">The sequence shown here is derived from an EMBL/GenBank/DDBJ whole genome shotgun (WGS) entry which is preliminary data.</text>
</comment>
<dbReference type="Proteomes" id="UP000032068">
    <property type="component" value="Unassembled WGS sequence"/>
</dbReference>
<dbReference type="AlphaFoldDB" id="A0A0D0JPR1"/>
<dbReference type="EMBL" id="JXQW01000117">
    <property type="protein sequence ID" value="KIP88761.1"/>
    <property type="molecule type" value="Genomic_DNA"/>
</dbReference>
<proteinExistence type="predicted"/>
<evidence type="ECO:0000313" key="1">
    <source>
        <dbReference type="EMBL" id="KIP88761.1"/>
    </source>
</evidence>
<name>A0A0D0JPR1_9PSED</name>
<reference evidence="1 2" key="1">
    <citation type="submission" date="2014-12" db="EMBL/GenBank/DDBJ databases">
        <title>16Stimator: statistical estimation of ribosomal gene copy numbers from draft genome assemblies.</title>
        <authorList>
            <person name="Perisin M.A."/>
            <person name="Vetter M."/>
            <person name="Gilbert J.A."/>
            <person name="Bergelson J."/>
        </authorList>
    </citation>
    <scope>NUCLEOTIDE SEQUENCE [LARGE SCALE GENOMIC DNA]</scope>
    <source>
        <strain evidence="1 2">MEJ086</strain>
    </source>
</reference>
<sequence length="150" mass="17839">MCDRCQKEKLEKTNTAHEPRLFLHPYYDDFIERQIIRIVIHPPYDTPTFSIELMDWLSEEQRAVVQAHIRELAIERRFAGFFKGESMRILKHAAKIRLSNQTIEESLEIFRSLHEDPTLNSWQHLYYRAVLDNPDMLEYLVGGILPDRIA</sequence>
<accession>A0A0D0JPR1</accession>